<feature type="compositionally biased region" description="Polar residues" evidence="1">
    <location>
        <begin position="338"/>
        <end position="348"/>
    </location>
</feature>
<feature type="compositionally biased region" description="Basic and acidic residues" evidence="1">
    <location>
        <begin position="126"/>
        <end position="140"/>
    </location>
</feature>
<evidence type="ECO:0000256" key="1">
    <source>
        <dbReference type="SAM" id="MobiDB-lite"/>
    </source>
</evidence>
<protein>
    <submittedName>
        <fullName evidence="2">Uncharacterized protein</fullName>
    </submittedName>
</protein>
<proteinExistence type="predicted"/>
<feature type="compositionally biased region" description="Low complexity" evidence="1">
    <location>
        <begin position="84"/>
        <end position="105"/>
    </location>
</feature>
<evidence type="ECO:0000313" key="3">
    <source>
        <dbReference type="Proteomes" id="UP000800093"/>
    </source>
</evidence>
<keyword evidence="3" id="KW-1185">Reference proteome</keyword>
<feature type="compositionally biased region" description="Basic and acidic residues" evidence="1">
    <location>
        <begin position="455"/>
        <end position="464"/>
    </location>
</feature>
<gene>
    <name evidence="2" type="ORF">CC78DRAFT_203589</name>
</gene>
<feature type="region of interest" description="Disordered" evidence="1">
    <location>
        <begin position="1"/>
        <end position="295"/>
    </location>
</feature>
<dbReference type="AlphaFoldDB" id="A0A9P4KB88"/>
<name>A0A9P4KB88_9PLEO</name>
<feature type="compositionally biased region" description="Basic and acidic residues" evidence="1">
    <location>
        <begin position="547"/>
        <end position="580"/>
    </location>
</feature>
<feature type="compositionally biased region" description="Pro residues" evidence="1">
    <location>
        <begin position="276"/>
        <end position="291"/>
    </location>
</feature>
<feature type="compositionally biased region" description="Polar residues" evidence="1">
    <location>
        <begin position="226"/>
        <end position="242"/>
    </location>
</feature>
<comment type="caution">
    <text evidence="2">The sequence shown here is derived from an EMBL/GenBank/DDBJ whole genome shotgun (WGS) entry which is preliminary data.</text>
</comment>
<reference evidence="3" key="1">
    <citation type="journal article" date="2020" name="Stud. Mycol.">
        <title>101 Dothideomycetes genomes: A test case for predicting lifestyles and emergence of pathogens.</title>
        <authorList>
            <person name="Haridas S."/>
            <person name="Albert R."/>
            <person name="Binder M."/>
            <person name="Bloem J."/>
            <person name="LaButti K."/>
            <person name="Salamov A."/>
            <person name="Andreopoulos B."/>
            <person name="Baker S."/>
            <person name="Barry K."/>
            <person name="Bills G."/>
            <person name="Bluhm B."/>
            <person name="Cannon C."/>
            <person name="Castanera R."/>
            <person name="Culley D."/>
            <person name="Daum C."/>
            <person name="Ezra D."/>
            <person name="Gonzalez J."/>
            <person name="Henrissat B."/>
            <person name="Kuo A."/>
            <person name="Liang C."/>
            <person name="Lipzen A."/>
            <person name="Lutzoni F."/>
            <person name="Magnuson J."/>
            <person name="Mondo S."/>
            <person name="Nolan M."/>
            <person name="Ohm R."/>
            <person name="Pangilinan J."/>
            <person name="Park H.-J."/>
            <person name="Ramirez L."/>
            <person name="Alfaro M."/>
            <person name="Sun H."/>
            <person name="Tritt A."/>
            <person name="Yoshinaga Y."/>
            <person name="Zwiers L.-H."/>
            <person name="Turgeon B."/>
            <person name="Goodwin S."/>
            <person name="Spatafora J."/>
            <person name="Crous P."/>
            <person name="Grigoriev I."/>
        </authorList>
    </citation>
    <scope>NUCLEOTIDE SEQUENCE [LARGE SCALE GENOMIC DNA]</scope>
    <source>
        <strain evidence="3">CBS 304.66</strain>
    </source>
</reference>
<feature type="region of interest" description="Disordered" evidence="1">
    <location>
        <begin position="674"/>
        <end position="732"/>
    </location>
</feature>
<feature type="compositionally biased region" description="Polar residues" evidence="1">
    <location>
        <begin position="483"/>
        <end position="495"/>
    </location>
</feature>
<feature type="compositionally biased region" description="Polar residues" evidence="1">
    <location>
        <begin position="387"/>
        <end position="396"/>
    </location>
</feature>
<evidence type="ECO:0000313" key="2">
    <source>
        <dbReference type="EMBL" id="KAF2265325.1"/>
    </source>
</evidence>
<feature type="compositionally biased region" description="Basic and acidic residues" evidence="1">
    <location>
        <begin position="433"/>
        <end position="447"/>
    </location>
</feature>
<feature type="compositionally biased region" description="Polar residues" evidence="1">
    <location>
        <begin position="608"/>
        <end position="618"/>
    </location>
</feature>
<feature type="compositionally biased region" description="Polar residues" evidence="1">
    <location>
        <begin position="466"/>
        <end position="476"/>
    </location>
</feature>
<feature type="compositionally biased region" description="Basic and acidic residues" evidence="1">
    <location>
        <begin position="710"/>
        <end position="732"/>
    </location>
</feature>
<feature type="compositionally biased region" description="Basic and acidic residues" evidence="1">
    <location>
        <begin position="674"/>
        <end position="687"/>
    </location>
</feature>
<dbReference type="EMBL" id="ML986608">
    <property type="protein sequence ID" value="KAF2265325.1"/>
    <property type="molecule type" value="Genomic_DNA"/>
</dbReference>
<sequence>MASPHDMAALRSKQATCEDYHSDESDSDSGVVEESFRRSPAAPGQANVAAKRSHPSDLGAEKPVVVEKERLPVNIDGQSDSGYSSHTAATMSSADSAPSSKSQSPPMAPVNAAPTPASPAIKRRPTIGDDRRSSARESSRKPLARSGSISSRRPPAGDRRSTRTTTTTPECDDPKCTQCGPNTPRGRTRKPELPPLDSGLDVSYSFDQQPQRLNPAPSYPPPSPIYNRQPTHYTQGSTVVQPAQNRQRRSSSANRGMRPLSYHGEPGQHWASGMPIPYPSPPHEPHGPPPSLSAHFTIQQPAMHPYGMVGATPPNGGFYYSPSLSQTSPPYDHPARPTMQSRNSSNFSARRPSSYYGPALVTYDQPNGKAPSARYPDAPKSARQENFPATSTFDTDSSGEESLDEEIHHRARDHRLMPPPPLKEHLKRGPSLRRPDTSQEYALERRMSQSLNLPERPRQRDPKASKVSTAAPSRASSRVRPALSQQPKAVSSYDANRNAEVYIEDSRARRRQSYQGYEKRSELEQKHRASNALPALSRPRRQTNTSTRDHDEEVVDTLRDAEAHMQRTRGSEDPLSERVHRAAKRASRVPSGHSDAGSSRSKSDKASRISQSNRTAITNGGGGGEIRLRVDASTPLSLQFNGDIEGRILQINPTEDGMADIVIGSARGNESAYRSERGSVLSRDRKALVANSRSTEDSSVRSQRSSQGRRAREGERPLVSRRRAMETDYYSR</sequence>
<accession>A0A9P4KB88</accession>
<organism evidence="2 3">
    <name type="scientific">Lojkania enalia</name>
    <dbReference type="NCBI Taxonomy" id="147567"/>
    <lineage>
        <taxon>Eukaryota</taxon>
        <taxon>Fungi</taxon>
        <taxon>Dikarya</taxon>
        <taxon>Ascomycota</taxon>
        <taxon>Pezizomycotina</taxon>
        <taxon>Dothideomycetes</taxon>
        <taxon>Pleosporomycetidae</taxon>
        <taxon>Pleosporales</taxon>
        <taxon>Pleosporales incertae sedis</taxon>
        <taxon>Lojkania</taxon>
    </lineage>
</organism>
<feature type="region of interest" description="Disordered" evidence="1">
    <location>
        <begin position="315"/>
        <end position="626"/>
    </location>
</feature>
<dbReference type="Proteomes" id="UP000800093">
    <property type="component" value="Unassembled WGS sequence"/>
</dbReference>
<dbReference type="OrthoDB" id="5407458at2759"/>
<feature type="compositionally biased region" description="Basic and acidic residues" evidence="1">
    <location>
        <begin position="517"/>
        <end position="527"/>
    </location>
</feature>